<gene>
    <name evidence="8" type="primary">20217082</name>
    <name evidence="7" type="ORF">HELRODRAFT_90258</name>
</gene>
<evidence type="ECO:0000256" key="1">
    <source>
        <dbReference type="ARBA" id="ARBA00004141"/>
    </source>
</evidence>
<dbReference type="OrthoDB" id="61124at2759"/>
<proteinExistence type="inferred from homology"/>
<dbReference type="Proteomes" id="UP000015101">
    <property type="component" value="Unassembled WGS sequence"/>
</dbReference>
<evidence type="ECO:0000256" key="5">
    <source>
        <dbReference type="ARBA" id="ARBA00023136"/>
    </source>
</evidence>
<keyword evidence="4 6" id="KW-1133">Transmembrane helix</keyword>
<dbReference type="GO" id="GO:0016020">
    <property type="term" value="C:membrane"/>
    <property type="evidence" value="ECO:0000318"/>
    <property type="project" value="GO_Central"/>
</dbReference>
<dbReference type="STRING" id="6412.T1G7N5"/>
<dbReference type="PANTHER" id="PTHR31501:SF7">
    <property type="entry name" value="CALCIUM RELEASE-ACTIVATED CALCIUM CHANNEL PROTEIN 1"/>
    <property type="match status" value="1"/>
</dbReference>
<dbReference type="CTD" id="20217082"/>
<dbReference type="AlphaFoldDB" id="T1G7N5"/>
<dbReference type="FunFam" id="1.20.140.140:FF:000005">
    <property type="entry name" value="calcium release-activated calcium channel protein 1"/>
    <property type="match status" value="1"/>
</dbReference>
<organism evidence="8 9">
    <name type="scientific">Helobdella robusta</name>
    <name type="common">Californian leech</name>
    <dbReference type="NCBI Taxonomy" id="6412"/>
    <lineage>
        <taxon>Eukaryota</taxon>
        <taxon>Metazoa</taxon>
        <taxon>Spiralia</taxon>
        <taxon>Lophotrochozoa</taxon>
        <taxon>Annelida</taxon>
        <taxon>Clitellata</taxon>
        <taxon>Hirudinea</taxon>
        <taxon>Rhynchobdellida</taxon>
        <taxon>Glossiphoniidae</taxon>
        <taxon>Helobdella</taxon>
    </lineage>
</organism>
<keyword evidence="3 6" id="KW-0812">Transmembrane</keyword>
<evidence type="ECO:0000313" key="7">
    <source>
        <dbReference type="EMBL" id="ESN91866.1"/>
    </source>
</evidence>
<reference evidence="9" key="1">
    <citation type="submission" date="2012-12" db="EMBL/GenBank/DDBJ databases">
        <authorList>
            <person name="Hellsten U."/>
            <person name="Grimwood J."/>
            <person name="Chapman J.A."/>
            <person name="Shapiro H."/>
            <person name="Aerts A."/>
            <person name="Otillar R.P."/>
            <person name="Terry A.Y."/>
            <person name="Boore J.L."/>
            <person name="Simakov O."/>
            <person name="Marletaz F."/>
            <person name="Cho S.-J."/>
            <person name="Edsinger-Gonzales E."/>
            <person name="Havlak P."/>
            <person name="Kuo D.-H."/>
            <person name="Larsson T."/>
            <person name="Lv J."/>
            <person name="Arendt D."/>
            <person name="Savage R."/>
            <person name="Osoegawa K."/>
            <person name="de Jong P."/>
            <person name="Lindberg D.R."/>
            <person name="Seaver E.C."/>
            <person name="Weisblat D.A."/>
            <person name="Putnam N.H."/>
            <person name="Grigoriev I.V."/>
            <person name="Rokhsar D.S."/>
        </authorList>
    </citation>
    <scope>NUCLEOTIDE SEQUENCE</scope>
</reference>
<evidence type="ECO:0000256" key="2">
    <source>
        <dbReference type="ARBA" id="ARBA00008062"/>
    </source>
</evidence>
<evidence type="ECO:0000256" key="6">
    <source>
        <dbReference type="SAM" id="Phobius"/>
    </source>
</evidence>
<comment type="subcellular location">
    <subcellularLocation>
        <location evidence="1">Membrane</location>
        <topology evidence="1">Multi-pass membrane protein</topology>
    </subcellularLocation>
</comment>
<dbReference type="Gene3D" id="1.20.140.140">
    <property type="entry name" value="Calcium release-activated calcium channel protein Orai"/>
    <property type="match status" value="1"/>
</dbReference>
<feature type="transmembrane region" description="Helical" evidence="6">
    <location>
        <begin position="157"/>
        <end position="178"/>
    </location>
</feature>
<dbReference type="eggNOG" id="KOG4298">
    <property type="taxonomic scope" value="Eukaryota"/>
</dbReference>
<keyword evidence="9" id="KW-1185">Reference proteome</keyword>
<dbReference type="GO" id="GO:0015279">
    <property type="term" value="F:store-operated calcium channel activity"/>
    <property type="evidence" value="ECO:0000318"/>
    <property type="project" value="GO_Central"/>
</dbReference>
<dbReference type="InterPro" id="IPR038350">
    <property type="entry name" value="Orai_sf"/>
</dbReference>
<dbReference type="RefSeq" id="XP_009030020.1">
    <property type="nucleotide sequence ID" value="XM_009031772.1"/>
</dbReference>
<sequence>MGPQPTSLHDQQNQQYSLQWRQFHLSKAKLKATSRISALLSGFAMVAMVETDFKQDLARPEDNTPPELIVTFSVITTLVVAVHLLALMISTCILPNIETVGYLNSNAAVLDSPHIHLQWYIEIAWIFSTGIGILLFLAQMAILAWVRFYTVNKLAPIASMAIIVPTFLILIAFAFHFYRQLIKAKCEKSTKGLAEL</sequence>
<reference evidence="7 9" key="2">
    <citation type="journal article" date="2013" name="Nature">
        <title>Insights into bilaterian evolution from three spiralian genomes.</title>
        <authorList>
            <person name="Simakov O."/>
            <person name="Marletaz F."/>
            <person name="Cho S.J."/>
            <person name="Edsinger-Gonzales E."/>
            <person name="Havlak P."/>
            <person name="Hellsten U."/>
            <person name="Kuo D.H."/>
            <person name="Larsson T."/>
            <person name="Lv J."/>
            <person name="Arendt D."/>
            <person name="Savage R."/>
            <person name="Osoegawa K."/>
            <person name="de Jong P."/>
            <person name="Grimwood J."/>
            <person name="Chapman J.A."/>
            <person name="Shapiro H."/>
            <person name="Aerts A."/>
            <person name="Otillar R.P."/>
            <person name="Terry A.Y."/>
            <person name="Boore J.L."/>
            <person name="Grigoriev I.V."/>
            <person name="Lindberg D.R."/>
            <person name="Seaver E.C."/>
            <person name="Weisblat D.A."/>
            <person name="Putnam N.H."/>
            <person name="Rokhsar D.S."/>
        </authorList>
    </citation>
    <scope>NUCLEOTIDE SEQUENCE</scope>
</reference>
<evidence type="ECO:0000313" key="9">
    <source>
        <dbReference type="Proteomes" id="UP000015101"/>
    </source>
</evidence>
<name>T1G7N5_HELRO</name>
<reference evidence="8" key="3">
    <citation type="submission" date="2015-06" db="UniProtKB">
        <authorList>
            <consortium name="EnsemblMetazoa"/>
        </authorList>
    </citation>
    <scope>IDENTIFICATION</scope>
</reference>
<dbReference type="PANTHER" id="PTHR31501">
    <property type="entry name" value="CALCIUM RELEASE-ACTIVATED CALCIUM CHANNEL PROTEIN 1"/>
    <property type="match status" value="1"/>
</dbReference>
<dbReference type="GO" id="GO:0002115">
    <property type="term" value="P:store-operated calcium entry"/>
    <property type="evidence" value="ECO:0000318"/>
    <property type="project" value="GO_Central"/>
</dbReference>
<dbReference type="EMBL" id="AMQM01007947">
    <property type="status" value="NOT_ANNOTATED_CDS"/>
    <property type="molecule type" value="Genomic_DNA"/>
</dbReference>
<dbReference type="InParanoid" id="T1G7N5"/>
<dbReference type="OMA" id="DFVHRGY"/>
<evidence type="ECO:0000256" key="4">
    <source>
        <dbReference type="ARBA" id="ARBA00022989"/>
    </source>
</evidence>
<keyword evidence="5 6" id="KW-0472">Membrane</keyword>
<dbReference type="Pfam" id="PF07856">
    <property type="entry name" value="Orai-1"/>
    <property type="match status" value="1"/>
</dbReference>
<dbReference type="EnsemblMetazoa" id="HelroT90258">
    <property type="protein sequence ID" value="HelroP90258"/>
    <property type="gene ID" value="HelroG90258"/>
</dbReference>
<feature type="transmembrane region" description="Helical" evidence="6">
    <location>
        <begin position="123"/>
        <end position="145"/>
    </location>
</feature>
<accession>T1G7N5</accession>
<dbReference type="HOGENOM" id="CLU_062509_2_0_1"/>
<dbReference type="GeneID" id="20217082"/>
<evidence type="ECO:0000313" key="8">
    <source>
        <dbReference type="EnsemblMetazoa" id="HelroP90258"/>
    </source>
</evidence>
<comment type="similarity">
    <text evidence="2">Belongs to the Orai family.</text>
</comment>
<protein>
    <submittedName>
        <fullName evidence="7 8">Uncharacterized protein</fullName>
    </submittedName>
</protein>
<evidence type="ECO:0000256" key="3">
    <source>
        <dbReference type="ARBA" id="ARBA00022692"/>
    </source>
</evidence>
<dbReference type="KEGG" id="hro:HELRODRAFT_90258"/>
<feature type="transmembrane region" description="Helical" evidence="6">
    <location>
        <begin position="69"/>
        <end position="94"/>
    </location>
</feature>
<dbReference type="EMBL" id="KB097694">
    <property type="protein sequence ID" value="ESN91866.1"/>
    <property type="molecule type" value="Genomic_DNA"/>
</dbReference>
<dbReference type="InterPro" id="IPR012446">
    <property type="entry name" value="CRAC_channel"/>
</dbReference>